<proteinExistence type="inferred from homology"/>
<dbReference type="InterPro" id="IPR016162">
    <property type="entry name" value="Ald_DH_N"/>
</dbReference>
<evidence type="ECO:0000256" key="3">
    <source>
        <dbReference type="PROSITE-ProRule" id="PRU10007"/>
    </source>
</evidence>
<dbReference type="Gene3D" id="3.40.309.10">
    <property type="entry name" value="Aldehyde Dehydrogenase, Chain A, domain 2"/>
    <property type="match status" value="1"/>
</dbReference>
<accession>A0A560BBZ7</accession>
<dbReference type="Pfam" id="PF00171">
    <property type="entry name" value="Aldedh"/>
    <property type="match status" value="1"/>
</dbReference>
<dbReference type="GO" id="GO:0016620">
    <property type="term" value="F:oxidoreductase activity, acting on the aldehyde or oxo group of donors, NAD or NADP as acceptor"/>
    <property type="evidence" value="ECO:0007669"/>
    <property type="project" value="InterPro"/>
</dbReference>
<dbReference type="RefSeq" id="WP_145675499.1">
    <property type="nucleotide sequence ID" value="NZ_VITF01000004.1"/>
</dbReference>
<dbReference type="EMBL" id="VITF01000004">
    <property type="protein sequence ID" value="TWA70103.1"/>
    <property type="molecule type" value="Genomic_DNA"/>
</dbReference>
<reference evidence="6 7" key="1">
    <citation type="submission" date="2019-06" db="EMBL/GenBank/DDBJ databases">
        <title>Genomic Encyclopedia of Type Strains, Phase IV (KMG-V): Genome sequencing to study the core and pangenomes of soil and plant-associated prokaryotes.</title>
        <authorList>
            <person name="Whitman W."/>
        </authorList>
    </citation>
    <scope>NUCLEOTIDE SEQUENCE [LARGE SCALE GENOMIC DNA]</scope>
    <source>
        <strain evidence="6 7">BR 11796</strain>
    </source>
</reference>
<dbReference type="CDD" id="cd07114">
    <property type="entry name" value="ALDH_DhaS"/>
    <property type="match status" value="1"/>
</dbReference>
<dbReference type="InterPro" id="IPR016161">
    <property type="entry name" value="Ald_DH/histidinol_DH"/>
</dbReference>
<dbReference type="FunFam" id="3.40.605.10:FF:000007">
    <property type="entry name" value="NAD/NADP-dependent betaine aldehyde dehydrogenase"/>
    <property type="match status" value="1"/>
</dbReference>
<protein>
    <submittedName>
        <fullName evidence="6">Acyl-CoA reductase-like NAD-dependent aldehyde dehydrogenase</fullName>
    </submittedName>
</protein>
<dbReference type="InterPro" id="IPR029510">
    <property type="entry name" value="Ald_DH_CS_GLU"/>
</dbReference>
<sequence length="502" mass="54498">MPAEHEQRTWGLWIDGGWRPAASGRTFAVENPKDASVLAEVAEGGATDIDAAVAAAQRAFDGWSETPPEARARVMAKAAEILRGRMDEFVRIEVDQTGRARRELAAQLGRLPEWYEYFGALARTHEDTVPPFNGPFLNYTRRVPLGVVGHVTPWNHPLLILTKKVAPSLAAGNSMVVKPSELAPLTPLLLGEVLRDAGLPDGVYNVVPGFGADAGAALTRHQGIRKIDLTGGTETGKTVASLAGRNLTRFAGELGGKAAMVAFPGVAPQAVVNAALFASFVATGQTCVQGSRLIVHRSIHDAVVEELVTRTRTLRLGDPQDLRTQVGPLVSERQRAIVEKYVRIGQEEGATLAVGGRRPEGAAYERGYWYLPTVFTGVRNDMRIAQEEIFGPVVCVMPFDDEEEAIALANGTEFGLAASVWTEDVRQAHRVAHRMQAGIVWINDHHRIDPASPWGGFKMSGIGRENGIAAYHEYTQIQNVIVNLSSAPFDWFADDGAMKRYS</sequence>
<feature type="active site" evidence="3">
    <location>
        <position position="253"/>
    </location>
</feature>
<evidence type="ECO:0000256" key="1">
    <source>
        <dbReference type="ARBA" id="ARBA00009986"/>
    </source>
</evidence>
<evidence type="ECO:0000313" key="6">
    <source>
        <dbReference type="EMBL" id="TWA70103.1"/>
    </source>
</evidence>
<evidence type="ECO:0000256" key="2">
    <source>
        <dbReference type="ARBA" id="ARBA00023002"/>
    </source>
</evidence>
<evidence type="ECO:0000259" key="5">
    <source>
        <dbReference type="Pfam" id="PF00171"/>
    </source>
</evidence>
<dbReference type="InterPro" id="IPR016163">
    <property type="entry name" value="Ald_DH_C"/>
</dbReference>
<comment type="similarity">
    <text evidence="1 4">Belongs to the aldehyde dehydrogenase family.</text>
</comment>
<dbReference type="AlphaFoldDB" id="A0A560BBZ7"/>
<dbReference type="Gene3D" id="3.40.605.10">
    <property type="entry name" value="Aldehyde Dehydrogenase, Chain A, domain 1"/>
    <property type="match status" value="1"/>
</dbReference>
<name>A0A560BBZ7_AZOBR</name>
<comment type="caution">
    <text evidence="6">The sequence shown here is derived from an EMBL/GenBank/DDBJ whole genome shotgun (WGS) entry which is preliminary data.</text>
</comment>
<organism evidence="6 7">
    <name type="scientific">Azospirillum brasilense</name>
    <dbReference type="NCBI Taxonomy" id="192"/>
    <lineage>
        <taxon>Bacteria</taxon>
        <taxon>Pseudomonadati</taxon>
        <taxon>Pseudomonadota</taxon>
        <taxon>Alphaproteobacteria</taxon>
        <taxon>Rhodospirillales</taxon>
        <taxon>Azospirillaceae</taxon>
        <taxon>Azospirillum</taxon>
    </lineage>
</organism>
<evidence type="ECO:0000313" key="7">
    <source>
        <dbReference type="Proteomes" id="UP000316083"/>
    </source>
</evidence>
<dbReference type="InterPro" id="IPR015590">
    <property type="entry name" value="Aldehyde_DH_dom"/>
</dbReference>
<dbReference type="PANTHER" id="PTHR11699">
    <property type="entry name" value="ALDEHYDE DEHYDROGENASE-RELATED"/>
    <property type="match status" value="1"/>
</dbReference>
<dbReference type="SUPFAM" id="SSF53720">
    <property type="entry name" value="ALDH-like"/>
    <property type="match status" value="1"/>
</dbReference>
<evidence type="ECO:0000256" key="4">
    <source>
        <dbReference type="RuleBase" id="RU003345"/>
    </source>
</evidence>
<dbReference type="FunFam" id="3.40.309.10:FF:000012">
    <property type="entry name" value="Betaine aldehyde dehydrogenase"/>
    <property type="match status" value="1"/>
</dbReference>
<feature type="domain" description="Aldehyde dehydrogenase" evidence="5">
    <location>
        <begin position="18"/>
        <end position="480"/>
    </location>
</feature>
<dbReference type="PROSITE" id="PS00687">
    <property type="entry name" value="ALDEHYDE_DEHYDR_GLU"/>
    <property type="match status" value="1"/>
</dbReference>
<gene>
    <name evidence="6" type="ORF">FBZ82_104263</name>
</gene>
<keyword evidence="2 4" id="KW-0560">Oxidoreductase</keyword>
<dbReference type="Proteomes" id="UP000316083">
    <property type="component" value="Unassembled WGS sequence"/>
</dbReference>